<comment type="caution">
    <text evidence="1">The sequence shown here is derived from an EMBL/GenBank/DDBJ whole genome shotgun (WGS) entry which is preliminary data.</text>
</comment>
<sequence length="413" mass="46874">MKKILLSFLLAVVCGRFAWGAELDLGKLYLDLAPPPYGTAEVRWSGSLLLPPGLALIDNKPSFLLSWEIRNYSESQLPLEPTLEYFDFAHWQWVDTSIEKLSVMSSNSQRQSKTDLLGNWKYYDLRGFALTKYRVQVRPMIAGSELEAAREFYVSLVPPKLDKFPVFAENSPRWIAARYEKALLYKWLALIWRDISTSTYDERIVKELDLAIASIDPILGRGDIKEYLNERGFAALSAYFSPVYVNLSGDDKLVGWGGKLHKTFEKEGEIKSLLTEVKELLQRNSGPHLANAAKASAFAERKDLADRLDEVALAMRDEATEFSVLAYSPQNVDPGGWRSRLDAQYRGLTELMPEIVNAQERADLYFSNITQLKDVKSEEANAARLALVQFLSAIENLARADQYYLSLGYERLK</sequence>
<protein>
    <submittedName>
        <fullName evidence="1">Uncharacterized protein</fullName>
    </submittedName>
</protein>
<dbReference type="AlphaFoldDB" id="A0A1F4T535"/>
<accession>A0A1F4T535</accession>
<evidence type="ECO:0000313" key="1">
    <source>
        <dbReference type="EMBL" id="OGC27921.1"/>
    </source>
</evidence>
<name>A0A1F4T535_UNCSA</name>
<evidence type="ECO:0000313" key="2">
    <source>
        <dbReference type="Proteomes" id="UP000178602"/>
    </source>
</evidence>
<proteinExistence type="predicted"/>
<organism evidence="1 2">
    <name type="scientific">candidate division WOR-1 bacterium RIFOXYC12_FULL_54_18</name>
    <dbReference type="NCBI Taxonomy" id="1802584"/>
    <lineage>
        <taxon>Bacteria</taxon>
        <taxon>Bacillati</taxon>
        <taxon>Saganbacteria</taxon>
    </lineage>
</organism>
<dbReference type="Proteomes" id="UP000178602">
    <property type="component" value="Unassembled WGS sequence"/>
</dbReference>
<gene>
    <name evidence="1" type="ORF">A3K49_02825</name>
</gene>
<reference evidence="1 2" key="1">
    <citation type="journal article" date="2016" name="Nat. Commun.">
        <title>Thousands of microbial genomes shed light on interconnected biogeochemical processes in an aquifer system.</title>
        <authorList>
            <person name="Anantharaman K."/>
            <person name="Brown C.T."/>
            <person name="Hug L.A."/>
            <person name="Sharon I."/>
            <person name="Castelle C.J."/>
            <person name="Probst A.J."/>
            <person name="Thomas B.C."/>
            <person name="Singh A."/>
            <person name="Wilkins M.J."/>
            <person name="Karaoz U."/>
            <person name="Brodie E.L."/>
            <person name="Williams K.H."/>
            <person name="Hubbard S.S."/>
            <person name="Banfield J.F."/>
        </authorList>
    </citation>
    <scope>NUCLEOTIDE SEQUENCE [LARGE SCALE GENOMIC DNA]</scope>
</reference>
<dbReference type="EMBL" id="MEUG01000001">
    <property type="protein sequence ID" value="OGC27921.1"/>
    <property type="molecule type" value="Genomic_DNA"/>
</dbReference>